<evidence type="ECO:0000256" key="12">
    <source>
        <dbReference type="SAM" id="Phobius"/>
    </source>
</evidence>
<feature type="transmembrane region" description="Helical" evidence="12">
    <location>
        <begin position="610"/>
        <end position="632"/>
    </location>
</feature>
<evidence type="ECO:0000256" key="6">
    <source>
        <dbReference type="ARBA" id="ARBA00022729"/>
    </source>
</evidence>
<dbReference type="SMART" id="SM00365">
    <property type="entry name" value="LRR_SD22"/>
    <property type="match status" value="6"/>
</dbReference>
<keyword evidence="5 12" id="KW-0812">Transmembrane</keyword>
<dbReference type="AlphaFoldDB" id="A0A2I0LG06"/>
<organism evidence="14 15">
    <name type="scientific">Punica granatum</name>
    <name type="common">Pomegranate</name>
    <dbReference type="NCBI Taxonomy" id="22663"/>
    <lineage>
        <taxon>Eukaryota</taxon>
        <taxon>Viridiplantae</taxon>
        <taxon>Streptophyta</taxon>
        <taxon>Embryophyta</taxon>
        <taxon>Tracheophyta</taxon>
        <taxon>Spermatophyta</taxon>
        <taxon>Magnoliopsida</taxon>
        <taxon>eudicotyledons</taxon>
        <taxon>Gunneridae</taxon>
        <taxon>Pentapetalae</taxon>
        <taxon>rosids</taxon>
        <taxon>malvids</taxon>
        <taxon>Myrtales</taxon>
        <taxon>Lythraceae</taxon>
        <taxon>Punica</taxon>
    </lineage>
</organism>
<accession>A0A2I0LG06</accession>
<dbReference type="InterPro" id="IPR025875">
    <property type="entry name" value="Leu-rich_rpt_4"/>
</dbReference>
<sequence length="652" mass="73260">MGTMILLLDCELSGRALGCTEDERIGLLNLKAAFKFPNPSWHADHQDCCRWKEIKCSNVANTMRVTELHLNDTIEQMPFYLDASWSLNASLFLPLDELQVLDLSLNGLAGFTNTLRLKNLRSLNLSGNDLKQVPNLDGLPSLTKIFLSFNRLEDLNNLKGLKLETLDLSGNYQSFSQDELSIIWNMTSLKYLSINWNELNDSIFEGFTNTLKLKSLQSLDLSGNHLKQVPDLDGLPSLTDLYLSDNSLEHLHHLKGLKLEVLDLSFNKMSSKDELSVIWNMTSLKHLSIGWNSLNDSIFGGNSFRGTLPLSFCKLELEYLDLSGNDLGPSMPSCVNASGITHLHLERINLRGPLPDFLHDASSMVTLDLRNNAFSGVIPSWLGSLSELRALLLAGNSFDGLIPEELCQLRSISMMDLSHNKFSGRIPSCFDKLAFGNYSQAPNGTFQMPRAPFLLPFNNYGEKIPMHIYLEMLVQASSPEEVEFTSKYRHESYTGLVLERMSGLDLSCNNLSGSIPLQVGYLGEIHSLNLSYNHLTGSIPVTFSNLDQIECLDLSHNSLSGEIPLQLIELYSLSTFSVAYNNLSGRTPEQNKQFGTFTREKHQEDSFKIAFAWSFAGSYAVAFLGTVLFLCLSSHYRTLFFNFLYRHVPYFR</sequence>
<evidence type="ECO:0000256" key="2">
    <source>
        <dbReference type="ARBA" id="ARBA00009592"/>
    </source>
</evidence>
<comment type="subcellular location">
    <subcellularLocation>
        <location evidence="1">Cell membrane</location>
        <topology evidence="1">Single-pass type I membrane protein</topology>
    </subcellularLocation>
</comment>
<dbReference type="Gene3D" id="3.30.1490.310">
    <property type="match status" value="1"/>
</dbReference>
<dbReference type="PANTHER" id="PTHR48062:SF21">
    <property type="entry name" value="RECEPTOR-LIKE PROTEIN 12"/>
    <property type="match status" value="1"/>
</dbReference>
<keyword evidence="8 12" id="KW-1133">Transmembrane helix</keyword>
<name>A0A2I0LG06_PUNGR</name>
<dbReference type="SMART" id="SM00369">
    <property type="entry name" value="LRR_TYP"/>
    <property type="match status" value="9"/>
</dbReference>
<evidence type="ECO:0000256" key="8">
    <source>
        <dbReference type="ARBA" id="ARBA00022989"/>
    </source>
</evidence>
<evidence type="ECO:0000313" key="14">
    <source>
        <dbReference type="EMBL" id="PKI79604.1"/>
    </source>
</evidence>
<dbReference type="Pfam" id="PF13855">
    <property type="entry name" value="LRR_8"/>
    <property type="match status" value="2"/>
</dbReference>
<dbReference type="PANTHER" id="PTHR48062">
    <property type="entry name" value="RECEPTOR-LIKE PROTEIN 14"/>
    <property type="match status" value="1"/>
</dbReference>
<keyword evidence="9 12" id="KW-0472">Membrane</keyword>
<keyword evidence="7" id="KW-0677">Repeat</keyword>
<dbReference type="InterPro" id="IPR001611">
    <property type="entry name" value="Leu-rich_rpt"/>
</dbReference>
<proteinExistence type="inferred from homology"/>
<evidence type="ECO:0000256" key="4">
    <source>
        <dbReference type="ARBA" id="ARBA00022614"/>
    </source>
</evidence>
<dbReference type="Gene3D" id="3.80.10.10">
    <property type="entry name" value="Ribonuclease Inhibitor"/>
    <property type="match status" value="3"/>
</dbReference>
<dbReference type="EMBL" id="PGOL01000001">
    <property type="protein sequence ID" value="PKI79604.1"/>
    <property type="molecule type" value="Genomic_DNA"/>
</dbReference>
<keyword evidence="10" id="KW-0675">Receptor</keyword>
<comment type="caution">
    <text evidence="14">The sequence shown here is derived from an EMBL/GenBank/DDBJ whole genome shotgun (WGS) entry which is preliminary data.</text>
</comment>
<evidence type="ECO:0000259" key="13">
    <source>
        <dbReference type="Pfam" id="PF08263"/>
    </source>
</evidence>
<dbReference type="InterPro" id="IPR032675">
    <property type="entry name" value="LRR_dom_sf"/>
</dbReference>
<evidence type="ECO:0000256" key="7">
    <source>
        <dbReference type="ARBA" id="ARBA00022737"/>
    </source>
</evidence>
<evidence type="ECO:0000256" key="9">
    <source>
        <dbReference type="ARBA" id="ARBA00023136"/>
    </source>
</evidence>
<evidence type="ECO:0000256" key="3">
    <source>
        <dbReference type="ARBA" id="ARBA00022475"/>
    </source>
</evidence>
<keyword evidence="4" id="KW-0433">Leucine-rich repeat</keyword>
<dbReference type="InterPro" id="IPR013210">
    <property type="entry name" value="LRR_N_plant-typ"/>
</dbReference>
<evidence type="ECO:0000256" key="11">
    <source>
        <dbReference type="ARBA" id="ARBA00023180"/>
    </source>
</evidence>
<dbReference type="SUPFAM" id="SSF52047">
    <property type="entry name" value="RNI-like"/>
    <property type="match status" value="1"/>
</dbReference>
<dbReference type="SMART" id="SM00364">
    <property type="entry name" value="LRR_BAC"/>
    <property type="match status" value="4"/>
</dbReference>
<evidence type="ECO:0000256" key="5">
    <source>
        <dbReference type="ARBA" id="ARBA00022692"/>
    </source>
</evidence>
<dbReference type="Proteomes" id="UP000233551">
    <property type="component" value="Unassembled WGS sequence"/>
</dbReference>
<dbReference type="FunFam" id="3.80.10.10:FF:000041">
    <property type="entry name" value="LRR receptor-like serine/threonine-protein kinase ERECTA"/>
    <property type="match status" value="1"/>
</dbReference>
<evidence type="ECO:0000256" key="10">
    <source>
        <dbReference type="ARBA" id="ARBA00023170"/>
    </source>
</evidence>
<dbReference type="InterPro" id="IPR051502">
    <property type="entry name" value="RLP_Defense_Trigger"/>
</dbReference>
<feature type="domain" description="Leucine-rich repeat-containing N-terminal plant-type" evidence="13">
    <location>
        <begin position="22"/>
        <end position="57"/>
    </location>
</feature>
<dbReference type="FunFam" id="3.80.10.10:FF:000383">
    <property type="entry name" value="Leucine-rich repeat receptor protein kinase EMS1"/>
    <property type="match status" value="1"/>
</dbReference>
<keyword evidence="6" id="KW-0732">Signal</keyword>
<protein>
    <recommendedName>
        <fullName evidence="13">Leucine-rich repeat-containing N-terminal plant-type domain-containing protein</fullName>
    </recommendedName>
</protein>
<evidence type="ECO:0000313" key="15">
    <source>
        <dbReference type="Proteomes" id="UP000233551"/>
    </source>
</evidence>
<dbReference type="SUPFAM" id="SSF52058">
    <property type="entry name" value="L domain-like"/>
    <property type="match status" value="1"/>
</dbReference>
<comment type="similarity">
    <text evidence="2">Belongs to the RLP family.</text>
</comment>
<dbReference type="STRING" id="22663.A0A2I0LG06"/>
<dbReference type="PROSITE" id="PS51450">
    <property type="entry name" value="LRR"/>
    <property type="match status" value="4"/>
</dbReference>
<dbReference type="PRINTS" id="PR00019">
    <property type="entry name" value="LEURICHRPT"/>
</dbReference>
<gene>
    <name evidence="14" type="ORF">CRG98_000079</name>
</gene>
<dbReference type="Pfam" id="PF08263">
    <property type="entry name" value="LRRNT_2"/>
    <property type="match status" value="1"/>
</dbReference>
<dbReference type="InterPro" id="IPR003591">
    <property type="entry name" value="Leu-rich_rpt_typical-subtyp"/>
</dbReference>
<evidence type="ECO:0000256" key="1">
    <source>
        <dbReference type="ARBA" id="ARBA00004251"/>
    </source>
</evidence>
<keyword evidence="15" id="KW-1185">Reference proteome</keyword>
<keyword evidence="11" id="KW-0325">Glycoprotein</keyword>
<reference evidence="14 15" key="1">
    <citation type="submission" date="2017-11" db="EMBL/GenBank/DDBJ databases">
        <title>De-novo sequencing of pomegranate (Punica granatum L.) genome.</title>
        <authorList>
            <person name="Akparov Z."/>
            <person name="Amiraslanov A."/>
            <person name="Hajiyeva S."/>
            <person name="Abbasov M."/>
            <person name="Kaur K."/>
            <person name="Hamwieh A."/>
            <person name="Solovyev V."/>
            <person name="Salamov A."/>
            <person name="Braich B."/>
            <person name="Kosarev P."/>
            <person name="Mahmoud A."/>
            <person name="Hajiyev E."/>
            <person name="Babayeva S."/>
            <person name="Izzatullayeva V."/>
            <person name="Mammadov A."/>
            <person name="Mammadov A."/>
            <person name="Sharifova S."/>
            <person name="Ojaghi J."/>
            <person name="Eynullazada K."/>
            <person name="Bayramov B."/>
            <person name="Abdulazimova A."/>
            <person name="Shahmuradov I."/>
        </authorList>
    </citation>
    <scope>NUCLEOTIDE SEQUENCE [LARGE SCALE GENOMIC DNA]</scope>
    <source>
        <strain evidence="15">cv. AG2017</strain>
        <tissue evidence="14">Leaf</tissue>
    </source>
</reference>
<dbReference type="Pfam" id="PF00560">
    <property type="entry name" value="LRR_1"/>
    <property type="match status" value="1"/>
</dbReference>
<keyword evidence="3" id="KW-1003">Cell membrane</keyword>
<dbReference type="Pfam" id="PF12799">
    <property type="entry name" value="LRR_4"/>
    <property type="match status" value="2"/>
</dbReference>
<dbReference type="GO" id="GO:0005886">
    <property type="term" value="C:plasma membrane"/>
    <property type="evidence" value="ECO:0007669"/>
    <property type="project" value="UniProtKB-SubCell"/>
</dbReference>